<sequence>MQFHKYKCSALAVLSPIGDRNIALCMPITKQNNMFIKYKKKIKYLRDYTKNQHVTLKDCFDAT</sequence>
<name>A0ABP8VJ97_9HYPH</name>
<dbReference type="EMBL" id="BAABJA010000009">
    <property type="protein sequence ID" value="GAA4665336.1"/>
    <property type="molecule type" value="Genomic_DNA"/>
</dbReference>
<reference evidence="2" key="1">
    <citation type="journal article" date="2019" name="Int. J. Syst. Evol. Microbiol.">
        <title>The Global Catalogue of Microorganisms (GCM) 10K type strain sequencing project: providing services to taxonomists for standard genome sequencing and annotation.</title>
        <authorList>
            <consortium name="The Broad Institute Genomics Platform"/>
            <consortium name="The Broad Institute Genome Sequencing Center for Infectious Disease"/>
            <person name="Wu L."/>
            <person name="Ma J."/>
        </authorList>
    </citation>
    <scope>NUCLEOTIDE SEQUENCE [LARGE SCALE GENOMIC DNA]</scope>
    <source>
        <strain evidence="2">JCM 17714</strain>
    </source>
</reference>
<dbReference type="Proteomes" id="UP001501699">
    <property type="component" value="Unassembled WGS sequence"/>
</dbReference>
<proteinExistence type="predicted"/>
<evidence type="ECO:0000313" key="2">
    <source>
        <dbReference type="Proteomes" id="UP001501699"/>
    </source>
</evidence>
<comment type="caution">
    <text evidence="1">The sequence shown here is derived from an EMBL/GenBank/DDBJ whole genome shotgun (WGS) entry which is preliminary data.</text>
</comment>
<gene>
    <name evidence="1" type="ORF">GCM10023262_12800</name>
</gene>
<keyword evidence="2" id="KW-1185">Reference proteome</keyword>
<organism evidence="1 2">
    <name type="scientific">Bartonella pachyuromydis</name>
    <dbReference type="NCBI Taxonomy" id="931097"/>
    <lineage>
        <taxon>Bacteria</taxon>
        <taxon>Pseudomonadati</taxon>
        <taxon>Pseudomonadota</taxon>
        <taxon>Alphaproteobacteria</taxon>
        <taxon>Hyphomicrobiales</taxon>
        <taxon>Bartonellaceae</taxon>
        <taxon>Bartonella</taxon>
    </lineage>
</organism>
<protein>
    <submittedName>
        <fullName evidence="1">Uncharacterized protein</fullName>
    </submittedName>
</protein>
<accession>A0ABP8VJ97</accession>
<evidence type="ECO:0000313" key="1">
    <source>
        <dbReference type="EMBL" id="GAA4665336.1"/>
    </source>
</evidence>